<comment type="caution">
    <text evidence="1">The sequence shown here is derived from an EMBL/GenBank/DDBJ whole genome shotgun (WGS) entry which is preliminary data.</text>
</comment>
<dbReference type="SUPFAM" id="SSF51905">
    <property type="entry name" value="FAD/NAD(P)-binding domain"/>
    <property type="match status" value="1"/>
</dbReference>
<dbReference type="Gene3D" id="3.50.50.60">
    <property type="entry name" value="FAD/NAD(P)-binding domain"/>
    <property type="match status" value="1"/>
</dbReference>
<name>A0A939IXA2_9CORY</name>
<sequence length="374" mass="40559">MTDSTTTLPAAVDVIVLGAGPAGRTLAHRAAARGWRVLAVDPVTQWTNTYGIFADELPDWLDESVFSTVNRAIVIGRNWLHPLDRKYGIVDNERLRRALGGFRVVHAHARVTGQHSVDISGTTVTAPVIADARGLPLSPGCARQVARGVFTDPSERDPFTSAAGTQPVWMDLTQVAADSTIPPSFGYTMQVGGKLLVEETVLATRHPVEPGDLADRLAERLGYTPTDETTEDVVIALTGHVDSPATVCFGARAGLVNPVTGYSLAAALNNVDRVLDALRPVFAGKPPGRMPWQEPAWRVDRLLTDNALNVLCAFNGAELSDFLEPVFTLDSRAQKRFFTLGDPVGTITGMIRVFSGADYRLKRTIMREFFRSRG</sequence>
<organism evidence="1 2">
    <name type="scientific">Corynebacterium mendelii</name>
    <dbReference type="NCBI Taxonomy" id="2765362"/>
    <lineage>
        <taxon>Bacteria</taxon>
        <taxon>Bacillati</taxon>
        <taxon>Actinomycetota</taxon>
        <taxon>Actinomycetes</taxon>
        <taxon>Mycobacteriales</taxon>
        <taxon>Corynebacteriaceae</taxon>
        <taxon>Corynebacterium</taxon>
    </lineage>
</organism>
<accession>A0A939IXA2</accession>
<evidence type="ECO:0000313" key="2">
    <source>
        <dbReference type="Proteomes" id="UP000664332"/>
    </source>
</evidence>
<gene>
    <name evidence="1" type="ORF">JZY06_02295</name>
</gene>
<proteinExistence type="predicted"/>
<dbReference type="Pfam" id="PF05834">
    <property type="entry name" value="Lycopene_cycl"/>
    <property type="match status" value="1"/>
</dbReference>
<keyword evidence="2" id="KW-1185">Reference proteome</keyword>
<dbReference type="PANTHER" id="PTHR39757:SF5">
    <property type="entry name" value="OS02G0190600 PROTEIN"/>
    <property type="match status" value="1"/>
</dbReference>
<protein>
    <recommendedName>
        <fullName evidence="3">Lycopene cyclase</fullName>
    </recommendedName>
</protein>
<evidence type="ECO:0008006" key="3">
    <source>
        <dbReference type="Google" id="ProtNLM"/>
    </source>
</evidence>
<dbReference type="RefSeq" id="WP_207118163.1">
    <property type="nucleotide sequence ID" value="NZ_JAFLEQ010000003.1"/>
</dbReference>
<dbReference type="Proteomes" id="UP000664332">
    <property type="component" value="Unassembled WGS sequence"/>
</dbReference>
<dbReference type="InterPro" id="IPR036188">
    <property type="entry name" value="FAD/NAD-bd_sf"/>
</dbReference>
<dbReference type="PANTHER" id="PTHR39757">
    <property type="match status" value="1"/>
</dbReference>
<evidence type="ECO:0000313" key="1">
    <source>
        <dbReference type="EMBL" id="MBN9643462.1"/>
    </source>
</evidence>
<dbReference type="AlphaFoldDB" id="A0A939IXA2"/>
<reference evidence="1" key="1">
    <citation type="submission" date="2021-03" db="EMBL/GenBank/DDBJ databases">
        <authorList>
            <person name="Sun Q."/>
        </authorList>
    </citation>
    <scope>NUCLEOTIDE SEQUENCE</scope>
    <source>
        <strain evidence="1">CCM 8862</strain>
    </source>
</reference>
<dbReference type="EMBL" id="JAFLEQ010000003">
    <property type="protein sequence ID" value="MBN9643462.1"/>
    <property type="molecule type" value="Genomic_DNA"/>
</dbReference>
<dbReference type="PRINTS" id="PR00411">
    <property type="entry name" value="PNDRDTASEI"/>
</dbReference>